<reference evidence="2 3" key="1">
    <citation type="journal article" date="2019" name="Int. J. Syst. Evol. Microbiol.">
        <title>The Global Catalogue of Microorganisms (GCM) 10K type strain sequencing project: providing services to taxonomists for standard genome sequencing and annotation.</title>
        <authorList>
            <consortium name="The Broad Institute Genomics Platform"/>
            <consortium name="The Broad Institute Genome Sequencing Center for Infectious Disease"/>
            <person name="Wu L."/>
            <person name="Ma J."/>
        </authorList>
    </citation>
    <scope>NUCLEOTIDE SEQUENCE [LARGE SCALE GENOMIC DNA]</scope>
    <source>
        <strain evidence="2 3">GX21</strain>
    </source>
</reference>
<organism evidence="2 3">
    <name type="scientific">Haloplanus litoreus</name>
    <dbReference type="NCBI Taxonomy" id="767515"/>
    <lineage>
        <taxon>Archaea</taxon>
        <taxon>Methanobacteriati</taxon>
        <taxon>Methanobacteriota</taxon>
        <taxon>Stenosarchaea group</taxon>
        <taxon>Halobacteria</taxon>
        <taxon>Halobacteriales</taxon>
        <taxon>Haloferacaceae</taxon>
        <taxon>Haloplanus</taxon>
    </lineage>
</organism>
<dbReference type="EMBL" id="JBHTAT010000001">
    <property type="protein sequence ID" value="MFC7254408.1"/>
    <property type="molecule type" value="Genomic_DNA"/>
</dbReference>
<evidence type="ECO:0008006" key="4">
    <source>
        <dbReference type="Google" id="ProtNLM"/>
    </source>
</evidence>
<evidence type="ECO:0000313" key="2">
    <source>
        <dbReference type="EMBL" id="MFC7254408.1"/>
    </source>
</evidence>
<evidence type="ECO:0000313" key="3">
    <source>
        <dbReference type="Proteomes" id="UP001596434"/>
    </source>
</evidence>
<dbReference type="Proteomes" id="UP001596434">
    <property type="component" value="Unassembled WGS sequence"/>
</dbReference>
<comment type="caution">
    <text evidence="2">The sequence shown here is derived from an EMBL/GenBank/DDBJ whole genome shotgun (WGS) entry which is preliminary data.</text>
</comment>
<dbReference type="GeneID" id="96952722"/>
<gene>
    <name evidence="2" type="ORF">ACFQKE_03690</name>
</gene>
<protein>
    <recommendedName>
        <fullName evidence="4">Lipoprotein</fullName>
    </recommendedName>
</protein>
<name>A0ABD5ZUV1_9EURY</name>
<feature type="region of interest" description="Disordered" evidence="1">
    <location>
        <begin position="24"/>
        <end position="50"/>
    </location>
</feature>
<dbReference type="PROSITE" id="PS51257">
    <property type="entry name" value="PROKAR_LIPOPROTEIN"/>
    <property type="match status" value="1"/>
</dbReference>
<dbReference type="RefSeq" id="WP_379702610.1">
    <property type="nucleotide sequence ID" value="NZ_JBHTAT010000001.1"/>
</dbReference>
<dbReference type="AlphaFoldDB" id="A0ABD5ZUV1"/>
<sequence length="209" mass="21975">MRRGVPTLVVALSLILAGCVGLAPEASPTDTPEPTVTTTPEPTATATATATPAPVGVEYVVRAGTIPDDFRSVNVTLQVVFVERSEDVGPCWRETYTGPYEPTITPIAPPSGDCHRSEPVTLDLTDLDDGQSLGRVTAPGRFDAGHAMLVTNVTATYRNGTAATGIRGASGKRANVVTGRPAGRHRVTLSLAPYTDRPYDYWIVAESAA</sequence>
<keyword evidence="3" id="KW-1185">Reference proteome</keyword>
<evidence type="ECO:0000256" key="1">
    <source>
        <dbReference type="SAM" id="MobiDB-lite"/>
    </source>
</evidence>
<accession>A0ABD5ZUV1</accession>
<feature type="compositionally biased region" description="Low complexity" evidence="1">
    <location>
        <begin position="28"/>
        <end position="50"/>
    </location>
</feature>
<proteinExistence type="predicted"/>